<feature type="region of interest" description="Disordered" evidence="1">
    <location>
        <begin position="1"/>
        <end position="23"/>
    </location>
</feature>
<protein>
    <submittedName>
        <fullName evidence="2">Uncharacterized protein</fullName>
    </submittedName>
</protein>
<gene>
    <name evidence="2" type="ORF">PG993_002283</name>
</gene>
<evidence type="ECO:0000256" key="1">
    <source>
        <dbReference type="SAM" id="MobiDB-lite"/>
    </source>
</evidence>
<dbReference type="Proteomes" id="UP001444661">
    <property type="component" value="Unassembled WGS sequence"/>
</dbReference>
<accession>A0ABR1TYV7</accession>
<dbReference type="EMBL" id="JAQQWK010000002">
    <property type="protein sequence ID" value="KAK8050898.1"/>
    <property type="molecule type" value="Genomic_DNA"/>
</dbReference>
<comment type="caution">
    <text evidence="2">The sequence shown here is derived from an EMBL/GenBank/DDBJ whole genome shotgun (WGS) entry which is preliminary data.</text>
</comment>
<proteinExistence type="predicted"/>
<keyword evidence="3" id="KW-1185">Reference proteome</keyword>
<name>A0ABR1TYV7_9PEZI</name>
<organism evidence="2 3">
    <name type="scientific">Apiospora rasikravindrae</name>
    <dbReference type="NCBI Taxonomy" id="990691"/>
    <lineage>
        <taxon>Eukaryota</taxon>
        <taxon>Fungi</taxon>
        <taxon>Dikarya</taxon>
        <taxon>Ascomycota</taxon>
        <taxon>Pezizomycotina</taxon>
        <taxon>Sordariomycetes</taxon>
        <taxon>Xylariomycetidae</taxon>
        <taxon>Amphisphaeriales</taxon>
        <taxon>Apiosporaceae</taxon>
        <taxon>Apiospora</taxon>
    </lineage>
</organism>
<evidence type="ECO:0000313" key="2">
    <source>
        <dbReference type="EMBL" id="KAK8050898.1"/>
    </source>
</evidence>
<evidence type="ECO:0000313" key="3">
    <source>
        <dbReference type="Proteomes" id="UP001444661"/>
    </source>
</evidence>
<sequence length="68" mass="7246">MGQSNLYIYPPGPRKSSPTYRDSLLSPSAPTRSVLLLDTFGAPVFFDSYSPEASAVTASGDPMFISVS</sequence>
<reference evidence="2 3" key="1">
    <citation type="submission" date="2023-01" db="EMBL/GenBank/DDBJ databases">
        <title>Analysis of 21 Apiospora genomes using comparative genomics revels a genus with tremendous synthesis potential of carbohydrate active enzymes and secondary metabolites.</title>
        <authorList>
            <person name="Sorensen T."/>
        </authorList>
    </citation>
    <scope>NUCLEOTIDE SEQUENCE [LARGE SCALE GENOMIC DNA]</scope>
    <source>
        <strain evidence="2 3">CBS 33761</strain>
    </source>
</reference>